<comment type="caution">
    <text evidence="1">The sequence shown here is derived from an EMBL/GenBank/DDBJ whole genome shotgun (WGS) entry which is preliminary data.</text>
</comment>
<dbReference type="EMBL" id="VIGI01000002">
    <property type="protein sequence ID" value="KAB8303773.1"/>
    <property type="molecule type" value="Genomic_DNA"/>
</dbReference>
<evidence type="ECO:0000313" key="1">
    <source>
        <dbReference type="EMBL" id="KAB8303773.1"/>
    </source>
</evidence>
<dbReference type="AlphaFoldDB" id="A0A5N6KJ05"/>
<dbReference type="Proteomes" id="UP000326757">
    <property type="component" value="Unassembled WGS sequence"/>
</dbReference>
<reference evidence="1 2" key="1">
    <citation type="submission" date="2019-06" db="EMBL/GenBank/DDBJ databases">
        <title>Genome Sequence of the Brown Rot Fungal Pathogen Monilinia laxa.</title>
        <authorList>
            <person name="De Miccolis Angelini R.M."/>
            <person name="Landi L."/>
            <person name="Abate D."/>
            <person name="Pollastro S."/>
            <person name="Romanazzi G."/>
            <person name="Faretra F."/>
        </authorList>
    </citation>
    <scope>NUCLEOTIDE SEQUENCE [LARGE SCALE GENOMIC DNA]</scope>
    <source>
        <strain evidence="1 2">Mlax316</strain>
    </source>
</reference>
<accession>A0A5N6KJ05</accession>
<proteinExistence type="predicted"/>
<evidence type="ECO:0000313" key="2">
    <source>
        <dbReference type="Proteomes" id="UP000326757"/>
    </source>
</evidence>
<sequence length="68" mass="7730">MASMTDTLGTFYDAGIVPELVGLNLSTPFYPSRVNSQINHLRRWHNLWHITYFERAATSEDAAVMLDS</sequence>
<keyword evidence="2" id="KW-1185">Reference proteome</keyword>
<organism evidence="1 2">
    <name type="scientific">Monilinia laxa</name>
    <name type="common">Brown rot fungus</name>
    <name type="synonym">Sclerotinia laxa</name>
    <dbReference type="NCBI Taxonomy" id="61186"/>
    <lineage>
        <taxon>Eukaryota</taxon>
        <taxon>Fungi</taxon>
        <taxon>Dikarya</taxon>
        <taxon>Ascomycota</taxon>
        <taxon>Pezizomycotina</taxon>
        <taxon>Leotiomycetes</taxon>
        <taxon>Helotiales</taxon>
        <taxon>Sclerotiniaceae</taxon>
        <taxon>Monilinia</taxon>
    </lineage>
</organism>
<gene>
    <name evidence="1" type="ORF">EYC80_005151</name>
</gene>
<name>A0A5N6KJ05_MONLA</name>
<protein>
    <submittedName>
        <fullName evidence="1">Uncharacterized protein</fullName>
    </submittedName>
</protein>